<dbReference type="EMBL" id="BEZZ01000124">
    <property type="protein sequence ID" value="GCC26427.1"/>
    <property type="molecule type" value="Genomic_DNA"/>
</dbReference>
<keyword evidence="5" id="KW-1185">Reference proteome</keyword>
<comment type="caution">
    <text evidence="4">The sequence shown here is derived from an EMBL/GenBank/DDBJ whole genome shotgun (WGS) entry which is preliminary data.</text>
</comment>
<dbReference type="Pfam" id="PF13927">
    <property type="entry name" value="Ig_3"/>
    <property type="match status" value="1"/>
</dbReference>
<evidence type="ECO:0000259" key="3">
    <source>
        <dbReference type="PROSITE" id="PS50835"/>
    </source>
</evidence>
<dbReference type="InterPro" id="IPR013783">
    <property type="entry name" value="Ig-like_fold"/>
</dbReference>
<dbReference type="InterPro" id="IPR007110">
    <property type="entry name" value="Ig-like_dom"/>
</dbReference>
<feature type="domain" description="Ig-like" evidence="3">
    <location>
        <begin position="113"/>
        <end position="205"/>
    </location>
</feature>
<dbReference type="CDD" id="cd00098">
    <property type="entry name" value="IgC1"/>
    <property type="match status" value="1"/>
</dbReference>
<evidence type="ECO:0000256" key="2">
    <source>
        <dbReference type="ARBA" id="ARBA00023180"/>
    </source>
</evidence>
<dbReference type="InterPro" id="IPR003597">
    <property type="entry name" value="Ig_C1-set"/>
</dbReference>
<accession>A0A401S7Q4</accession>
<dbReference type="Pfam" id="PF07654">
    <property type="entry name" value="C1-set"/>
    <property type="match status" value="1"/>
</dbReference>
<dbReference type="InterPro" id="IPR003599">
    <property type="entry name" value="Ig_sub"/>
</dbReference>
<dbReference type="InterPro" id="IPR051755">
    <property type="entry name" value="Ig-like_CS_Receptor"/>
</dbReference>
<reference evidence="4 5" key="1">
    <citation type="journal article" date="2018" name="Nat. Ecol. Evol.">
        <title>Shark genomes provide insights into elasmobranch evolution and the origin of vertebrates.</title>
        <authorList>
            <person name="Hara Y"/>
            <person name="Yamaguchi K"/>
            <person name="Onimaru K"/>
            <person name="Kadota M"/>
            <person name="Koyanagi M"/>
            <person name="Keeley SD"/>
            <person name="Tatsumi K"/>
            <person name="Tanaka K"/>
            <person name="Motone F"/>
            <person name="Kageyama Y"/>
            <person name="Nozu R"/>
            <person name="Adachi N"/>
            <person name="Nishimura O"/>
            <person name="Nakagawa R"/>
            <person name="Tanegashima C"/>
            <person name="Kiyatake I"/>
            <person name="Matsumoto R"/>
            <person name="Murakumo K"/>
            <person name="Nishida K"/>
            <person name="Terakita A"/>
            <person name="Kuratani S"/>
            <person name="Sato K"/>
            <person name="Hyodo S Kuraku.S."/>
        </authorList>
    </citation>
    <scope>NUCLEOTIDE SEQUENCE [LARGE SCALE GENOMIC DNA]</scope>
</reference>
<protein>
    <recommendedName>
        <fullName evidence="3">Ig-like domain-containing protein</fullName>
    </recommendedName>
</protein>
<dbReference type="InterPro" id="IPR036179">
    <property type="entry name" value="Ig-like_dom_sf"/>
</dbReference>
<dbReference type="SMART" id="SM00407">
    <property type="entry name" value="IGc1"/>
    <property type="match status" value="1"/>
</dbReference>
<gene>
    <name evidence="4" type="ORF">chiPu_0004844</name>
</gene>
<keyword evidence="1" id="KW-1015">Disulfide bond</keyword>
<dbReference type="PROSITE" id="PS50835">
    <property type="entry name" value="IG_LIKE"/>
    <property type="match status" value="2"/>
</dbReference>
<proteinExistence type="predicted"/>
<dbReference type="InterPro" id="IPR003006">
    <property type="entry name" value="Ig/MHC_CS"/>
</dbReference>
<name>A0A401S7Q4_CHIPU</name>
<feature type="domain" description="Ig-like" evidence="3">
    <location>
        <begin position="9"/>
        <end position="112"/>
    </location>
</feature>
<dbReference type="Gene3D" id="2.60.40.10">
    <property type="entry name" value="Immunoglobulins"/>
    <property type="match status" value="2"/>
</dbReference>
<dbReference type="OrthoDB" id="10043043at2759"/>
<dbReference type="SUPFAM" id="SSF48726">
    <property type="entry name" value="Immunoglobulin"/>
    <property type="match status" value="2"/>
</dbReference>
<dbReference type="PANTHER" id="PTHR19971">
    <property type="entry name" value="SIGNAL-REGULATORY PROTEIN BETA"/>
    <property type="match status" value="1"/>
</dbReference>
<organism evidence="4 5">
    <name type="scientific">Chiloscyllium punctatum</name>
    <name type="common">Brownbanded bambooshark</name>
    <name type="synonym">Hemiscyllium punctatum</name>
    <dbReference type="NCBI Taxonomy" id="137246"/>
    <lineage>
        <taxon>Eukaryota</taxon>
        <taxon>Metazoa</taxon>
        <taxon>Chordata</taxon>
        <taxon>Craniata</taxon>
        <taxon>Vertebrata</taxon>
        <taxon>Chondrichthyes</taxon>
        <taxon>Elasmobranchii</taxon>
        <taxon>Galeomorphii</taxon>
        <taxon>Galeoidea</taxon>
        <taxon>Orectolobiformes</taxon>
        <taxon>Hemiscylliidae</taxon>
        <taxon>Chiloscyllium</taxon>
    </lineage>
</organism>
<dbReference type="Proteomes" id="UP000287033">
    <property type="component" value="Unassembled WGS sequence"/>
</dbReference>
<evidence type="ECO:0000256" key="1">
    <source>
        <dbReference type="ARBA" id="ARBA00023157"/>
    </source>
</evidence>
<evidence type="ECO:0000313" key="4">
    <source>
        <dbReference type="EMBL" id="GCC26427.1"/>
    </source>
</evidence>
<dbReference type="SMART" id="SM00409">
    <property type="entry name" value="IG"/>
    <property type="match status" value="1"/>
</dbReference>
<dbReference type="OMA" id="ETGNICR"/>
<sequence length="223" mass="24533">MTISRACAPAEVTLRKVKQFPKLLSVTRGGNVSMFCMFPIFEETPDVYWRRRGEESFLEPDSRKRINTNKGTSSFKILNASLADAGVYFCEVKHRRRSIENGGGTQLTVYVSPLPLKLIQVEGISADSLKLVCKTAACYPEPIGITWRRDGVENLTSIQTVKKTADGLYEVSSSLEEAHPVRSGVVYTCLVSHVSLPVPASVNYTINPGETGNICRSETSVPT</sequence>
<dbReference type="AlphaFoldDB" id="A0A401S7Q4"/>
<dbReference type="CDD" id="cd00099">
    <property type="entry name" value="IgV"/>
    <property type="match status" value="1"/>
</dbReference>
<dbReference type="PROSITE" id="PS00290">
    <property type="entry name" value="IG_MHC"/>
    <property type="match status" value="1"/>
</dbReference>
<keyword evidence="2" id="KW-0325">Glycoprotein</keyword>
<evidence type="ECO:0000313" key="5">
    <source>
        <dbReference type="Proteomes" id="UP000287033"/>
    </source>
</evidence>